<keyword evidence="2 6" id="KW-0328">Glycosyltransferase</keyword>
<keyword evidence="3 6" id="KW-0808">Transferase</keyword>
<evidence type="ECO:0000256" key="1">
    <source>
        <dbReference type="ARBA" id="ARBA00009558"/>
    </source>
</evidence>
<evidence type="ECO:0000256" key="4">
    <source>
        <dbReference type="ARBA" id="ARBA00022695"/>
    </source>
</evidence>
<sequence length="270" mass="31381">MPKINRFTDVDVSSRRLPSVYGYHSQKLVSLEQALEPIVPQIDQLPRYIKTAKKHCLHPSEHKLTRDESASIYIYTMEWDESSLYRVLNKALRDENRQGLKIWYPYLKLFDTALNKLPTVKEGLWRGVPVDIGKNFKKNQVLTWWTVSSCSSSVDVIKQFLGKRQTFTLFMIEALNAKKVSGYTAYEDEDEVILPIGTQFRVKSNPLKQSNDSHIVHLIEINDDQDVTSEMDQMHMKANSTSTPSSESFLFLLQKSKVFLRYKQRDIDKK</sequence>
<dbReference type="OrthoDB" id="423533at2759"/>
<evidence type="ECO:0000313" key="8">
    <source>
        <dbReference type="EMBL" id="CAF1664611.1"/>
    </source>
</evidence>
<accession>A0A816FQC0</accession>
<evidence type="ECO:0000256" key="2">
    <source>
        <dbReference type="ARBA" id="ARBA00022676"/>
    </source>
</evidence>
<dbReference type="EMBL" id="CAJNOM010005557">
    <property type="protein sequence ID" value="CAF1664611.1"/>
    <property type="molecule type" value="Genomic_DNA"/>
</dbReference>
<dbReference type="PROSITE" id="PS51996">
    <property type="entry name" value="TR_MART"/>
    <property type="match status" value="1"/>
</dbReference>
<proteinExistence type="inferred from homology"/>
<comment type="caution">
    <text evidence="8">The sequence shown here is derived from an EMBL/GenBank/DDBJ whole genome shotgun (WGS) entry which is preliminary data.</text>
</comment>
<keyword evidence="4" id="KW-0548">Nucleotidyltransferase</keyword>
<dbReference type="EC" id="2.4.2.31" evidence="6"/>
<comment type="similarity">
    <text evidence="1 6">Belongs to the Arg-specific ADP-ribosyltransferase family.</text>
</comment>
<evidence type="ECO:0000256" key="6">
    <source>
        <dbReference type="RuleBase" id="RU361228"/>
    </source>
</evidence>
<dbReference type="GO" id="GO:0106274">
    <property type="term" value="F:NAD+-protein-arginine ADP-ribosyltransferase activity"/>
    <property type="evidence" value="ECO:0007669"/>
    <property type="project" value="UniProtKB-EC"/>
</dbReference>
<evidence type="ECO:0000313" key="7">
    <source>
        <dbReference type="EMBL" id="CAF1560505.1"/>
    </source>
</evidence>
<dbReference type="Pfam" id="PF01129">
    <property type="entry name" value="ART"/>
    <property type="match status" value="1"/>
</dbReference>
<comment type="catalytic activity">
    <reaction evidence="5 6">
        <text>L-arginyl-[protein] + NAD(+) = N(omega)-(ADP-D-ribosyl)-L-arginyl-[protein] + nicotinamide + H(+)</text>
        <dbReference type="Rhea" id="RHEA:19149"/>
        <dbReference type="Rhea" id="RHEA-COMP:10532"/>
        <dbReference type="Rhea" id="RHEA-COMP:15087"/>
        <dbReference type="ChEBI" id="CHEBI:15378"/>
        <dbReference type="ChEBI" id="CHEBI:17154"/>
        <dbReference type="ChEBI" id="CHEBI:29965"/>
        <dbReference type="ChEBI" id="CHEBI:57540"/>
        <dbReference type="ChEBI" id="CHEBI:142554"/>
        <dbReference type="EC" id="2.4.2.31"/>
    </reaction>
</comment>
<keyword evidence="9" id="KW-1185">Reference proteome</keyword>
<dbReference type="AlphaFoldDB" id="A0A816FQC0"/>
<evidence type="ECO:0000256" key="3">
    <source>
        <dbReference type="ARBA" id="ARBA00022679"/>
    </source>
</evidence>
<protein>
    <recommendedName>
        <fullName evidence="6">NAD(P)(+)--arginine ADP-ribosyltransferase</fullName>
        <ecNumber evidence="6">2.4.2.31</ecNumber>
    </recommendedName>
    <alternativeName>
        <fullName evidence="6">Mono(ADP-ribosyl)transferase</fullName>
    </alternativeName>
</protein>
<dbReference type="SUPFAM" id="SSF56399">
    <property type="entry name" value="ADP-ribosylation"/>
    <property type="match status" value="1"/>
</dbReference>
<name>A0A816FQC0_9BILA</name>
<dbReference type="InterPro" id="IPR000768">
    <property type="entry name" value="ART"/>
</dbReference>
<dbReference type="Gene3D" id="3.90.176.10">
    <property type="entry name" value="Toxin ADP-ribosyltransferase, Chain A, domain 1"/>
    <property type="match status" value="1"/>
</dbReference>
<evidence type="ECO:0000313" key="9">
    <source>
        <dbReference type="Proteomes" id="UP000663832"/>
    </source>
</evidence>
<dbReference type="Proteomes" id="UP000663877">
    <property type="component" value="Unassembled WGS sequence"/>
</dbReference>
<keyword evidence="6" id="KW-0521">NADP</keyword>
<keyword evidence="6" id="KW-0520">NAD</keyword>
<dbReference type="GO" id="GO:0016779">
    <property type="term" value="F:nucleotidyltransferase activity"/>
    <property type="evidence" value="ECO:0007669"/>
    <property type="project" value="UniProtKB-KW"/>
</dbReference>
<dbReference type="Proteomes" id="UP000663832">
    <property type="component" value="Unassembled WGS sequence"/>
</dbReference>
<organism evidence="8 9">
    <name type="scientific">Adineta steineri</name>
    <dbReference type="NCBI Taxonomy" id="433720"/>
    <lineage>
        <taxon>Eukaryota</taxon>
        <taxon>Metazoa</taxon>
        <taxon>Spiralia</taxon>
        <taxon>Gnathifera</taxon>
        <taxon>Rotifera</taxon>
        <taxon>Eurotatoria</taxon>
        <taxon>Bdelloidea</taxon>
        <taxon>Adinetida</taxon>
        <taxon>Adinetidae</taxon>
        <taxon>Adineta</taxon>
    </lineage>
</organism>
<evidence type="ECO:0000256" key="5">
    <source>
        <dbReference type="ARBA" id="ARBA00047597"/>
    </source>
</evidence>
<reference evidence="8" key="1">
    <citation type="submission" date="2021-02" db="EMBL/GenBank/DDBJ databases">
        <authorList>
            <person name="Nowell W R."/>
        </authorList>
    </citation>
    <scope>NUCLEOTIDE SEQUENCE</scope>
</reference>
<gene>
    <name evidence="7" type="ORF">BJG266_LOCUS46914</name>
    <name evidence="8" type="ORF">QVE165_LOCUS63951</name>
</gene>
<dbReference type="EMBL" id="CAJNOI010005154">
    <property type="protein sequence ID" value="CAF1560505.1"/>
    <property type="molecule type" value="Genomic_DNA"/>
</dbReference>